<feature type="transmembrane region" description="Helical" evidence="7">
    <location>
        <begin position="212"/>
        <end position="237"/>
    </location>
</feature>
<feature type="transmembrane region" description="Helical" evidence="7">
    <location>
        <begin position="100"/>
        <end position="123"/>
    </location>
</feature>
<evidence type="ECO:0000256" key="3">
    <source>
        <dbReference type="ARBA" id="ARBA00022475"/>
    </source>
</evidence>
<dbReference type="RefSeq" id="WP_165254443.1">
    <property type="nucleotide sequence ID" value="NZ_JAAKZY010000004.1"/>
</dbReference>
<dbReference type="Pfam" id="PF00528">
    <property type="entry name" value="BPD_transp_1"/>
    <property type="match status" value="1"/>
</dbReference>
<feature type="transmembrane region" description="Helical" evidence="7">
    <location>
        <begin position="39"/>
        <end position="60"/>
    </location>
</feature>
<feature type="transmembrane region" description="Helical" evidence="7">
    <location>
        <begin position="135"/>
        <end position="159"/>
    </location>
</feature>
<accession>A0A6G4UY48</accession>
<dbReference type="Gene3D" id="1.10.3720.10">
    <property type="entry name" value="MetI-like"/>
    <property type="match status" value="1"/>
</dbReference>
<name>A0A6G4UY48_9ACTN</name>
<keyword evidence="6 7" id="KW-0472">Membrane</keyword>
<protein>
    <submittedName>
        <fullName evidence="10">Carbohydrate ABC transporter permease</fullName>
    </submittedName>
</protein>
<dbReference type="PANTHER" id="PTHR32243">
    <property type="entry name" value="MALTOSE TRANSPORT SYSTEM PERMEASE-RELATED"/>
    <property type="match status" value="1"/>
</dbReference>
<feature type="domain" description="ABC transmembrane type-1" evidence="9">
    <location>
        <begin position="100"/>
        <end position="292"/>
    </location>
</feature>
<proteinExistence type="inferred from homology"/>
<dbReference type="InterPro" id="IPR050901">
    <property type="entry name" value="BP-dep_ABC_trans_perm"/>
</dbReference>
<comment type="similarity">
    <text evidence="7">Belongs to the binding-protein-dependent transport system permease family.</text>
</comment>
<dbReference type="Proteomes" id="UP000472335">
    <property type="component" value="Unassembled WGS sequence"/>
</dbReference>
<dbReference type="GO" id="GO:0055085">
    <property type="term" value="P:transmembrane transport"/>
    <property type="evidence" value="ECO:0007669"/>
    <property type="project" value="InterPro"/>
</dbReference>
<evidence type="ECO:0000256" key="8">
    <source>
        <dbReference type="SAM" id="MobiDB-lite"/>
    </source>
</evidence>
<evidence type="ECO:0000256" key="4">
    <source>
        <dbReference type="ARBA" id="ARBA00022692"/>
    </source>
</evidence>
<gene>
    <name evidence="10" type="ORF">G5C60_02255</name>
</gene>
<comment type="caution">
    <text evidence="10">The sequence shown here is derived from an EMBL/GenBank/DDBJ whole genome shotgun (WGS) entry which is preliminary data.</text>
</comment>
<dbReference type="InterPro" id="IPR000515">
    <property type="entry name" value="MetI-like"/>
</dbReference>
<evidence type="ECO:0000256" key="6">
    <source>
        <dbReference type="ARBA" id="ARBA00023136"/>
    </source>
</evidence>
<feature type="region of interest" description="Disordered" evidence="8">
    <location>
        <begin position="1"/>
        <end position="27"/>
    </location>
</feature>
<feature type="transmembrane region" description="Helical" evidence="7">
    <location>
        <begin position="171"/>
        <end position="191"/>
    </location>
</feature>
<dbReference type="AlphaFoldDB" id="A0A6G4UY48"/>
<dbReference type="EMBL" id="JAAKZY010000004">
    <property type="protein sequence ID" value="NGO06524.1"/>
    <property type="molecule type" value="Genomic_DNA"/>
</dbReference>
<organism evidence="10 11">
    <name type="scientific">Streptomyces scabichelini</name>
    <dbReference type="NCBI Taxonomy" id="2711217"/>
    <lineage>
        <taxon>Bacteria</taxon>
        <taxon>Bacillati</taxon>
        <taxon>Actinomycetota</taxon>
        <taxon>Actinomycetes</taxon>
        <taxon>Kitasatosporales</taxon>
        <taxon>Streptomycetaceae</taxon>
        <taxon>Streptomyces</taxon>
    </lineage>
</organism>
<dbReference type="CDD" id="cd06261">
    <property type="entry name" value="TM_PBP2"/>
    <property type="match status" value="1"/>
</dbReference>
<evidence type="ECO:0000313" key="11">
    <source>
        <dbReference type="Proteomes" id="UP000472335"/>
    </source>
</evidence>
<comment type="subcellular location">
    <subcellularLocation>
        <location evidence="1 7">Cell membrane</location>
        <topology evidence="1 7">Multi-pass membrane protein</topology>
    </subcellularLocation>
</comment>
<feature type="compositionally biased region" description="Basic residues" evidence="8">
    <location>
        <begin position="18"/>
        <end position="27"/>
    </location>
</feature>
<keyword evidence="4 7" id="KW-0812">Transmembrane</keyword>
<dbReference type="GO" id="GO:0005886">
    <property type="term" value="C:plasma membrane"/>
    <property type="evidence" value="ECO:0007669"/>
    <property type="project" value="UniProtKB-SubCell"/>
</dbReference>
<keyword evidence="2 7" id="KW-0813">Transport</keyword>
<feature type="transmembrane region" description="Helical" evidence="7">
    <location>
        <begin position="270"/>
        <end position="291"/>
    </location>
</feature>
<evidence type="ECO:0000259" key="9">
    <source>
        <dbReference type="PROSITE" id="PS50928"/>
    </source>
</evidence>
<evidence type="ECO:0000256" key="5">
    <source>
        <dbReference type="ARBA" id="ARBA00022989"/>
    </source>
</evidence>
<evidence type="ECO:0000256" key="7">
    <source>
        <dbReference type="RuleBase" id="RU363032"/>
    </source>
</evidence>
<evidence type="ECO:0000313" key="10">
    <source>
        <dbReference type="EMBL" id="NGO06524.1"/>
    </source>
</evidence>
<evidence type="ECO:0000256" key="2">
    <source>
        <dbReference type="ARBA" id="ARBA00022448"/>
    </source>
</evidence>
<keyword evidence="3" id="KW-1003">Cell membrane</keyword>
<reference evidence="10 11" key="1">
    <citation type="submission" date="2020-02" db="EMBL/GenBank/DDBJ databases">
        <title>Whole-genome analyses of novel actinobacteria.</title>
        <authorList>
            <person name="Sahin N."/>
            <person name="Gencbay T."/>
        </authorList>
    </citation>
    <scope>NUCLEOTIDE SEQUENCE [LARGE SCALE GENOMIC DNA]</scope>
    <source>
        <strain evidence="10 11">HC44</strain>
    </source>
</reference>
<dbReference type="SUPFAM" id="SSF161098">
    <property type="entry name" value="MetI-like"/>
    <property type="match status" value="1"/>
</dbReference>
<keyword evidence="11" id="KW-1185">Reference proteome</keyword>
<sequence length="306" mass="33610">MTGQLDVARRPAPVPTAKQHHARRSARERRRRAAAWRRMGFGLLVTVIVAVSLFPFLWILRTSLMSSQEFSEGVTGFLPKDLTFASYGDNLSDQNFLRPLLNSLLICLVSTALSVVCATLAGYALSRLRVRGAGLVLGFVLFAGFFPVLAMVGPLFLVYRNLGLLDSPGGLVLAYMVYTLPIATWLLKSFFDQVPRSLEEAAMVDGASRLQVLWRIVVPVAMPAVFTSAIISFILAWNDFAFAQSFLQTPEQFTAPLAIVNLGQSQFQVFYNRIDAAVVLITLPVVLLVLFAQRRIVSGLTAGAVK</sequence>
<dbReference type="InterPro" id="IPR035906">
    <property type="entry name" value="MetI-like_sf"/>
</dbReference>
<dbReference type="PROSITE" id="PS50928">
    <property type="entry name" value="ABC_TM1"/>
    <property type="match status" value="1"/>
</dbReference>
<keyword evidence="5 7" id="KW-1133">Transmembrane helix</keyword>
<evidence type="ECO:0000256" key="1">
    <source>
        <dbReference type="ARBA" id="ARBA00004651"/>
    </source>
</evidence>
<dbReference type="PANTHER" id="PTHR32243:SF18">
    <property type="entry name" value="INNER MEMBRANE ABC TRANSPORTER PERMEASE PROTEIN YCJP"/>
    <property type="match status" value="1"/>
</dbReference>